<keyword evidence="10 18" id="KW-0808">Transferase</keyword>
<keyword evidence="14" id="KW-0443">Lipid metabolism</keyword>
<keyword evidence="21" id="KW-1185">Reference proteome</keyword>
<feature type="transmembrane region" description="Helical" evidence="19">
    <location>
        <begin position="139"/>
        <end position="159"/>
    </location>
</feature>
<dbReference type="GO" id="GO:0016024">
    <property type="term" value="P:CDP-diacylglycerol biosynthetic process"/>
    <property type="evidence" value="ECO:0007669"/>
    <property type="project" value="UniProtKB-UniPathway"/>
</dbReference>
<dbReference type="Proteomes" id="UP000035996">
    <property type="component" value="Unassembled WGS sequence"/>
</dbReference>
<dbReference type="PROSITE" id="PS01315">
    <property type="entry name" value="CDS"/>
    <property type="match status" value="1"/>
</dbReference>
<dbReference type="InterPro" id="IPR000374">
    <property type="entry name" value="PC_trans"/>
</dbReference>
<dbReference type="UniPathway" id="UPA00557">
    <property type="reaction ID" value="UER00614"/>
</dbReference>
<name>A0A0J6D329_9BACL</name>
<evidence type="ECO:0000256" key="14">
    <source>
        <dbReference type="ARBA" id="ARBA00023098"/>
    </source>
</evidence>
<feature type="transmembrane region" description="Helical" evidence="19">
    <location>
        <begin position="5"/>
        <end position="21"/>
    </location>
</feature>
<keyword evidence="13 19" id="KW-1133">Transmembrane helix</keyword>
<keyword evidence="9" id="KW-0444">Lipid biosynthesis</keyword>
<keyword evidence="12 18" id="KW-0548">Nucleotidyltransferase</keyword>
<keyword evidence="11 18" id="KW-0812">Transmembrane</keyword>
<evidence type="ECO:0000256" key="18">
    <source>
        <dbReference type="RuleBase" id="RU003938"/>
    </source>
</evidence>
<reference evidence="20" key="1">
    <citation type="submission" date="2015-06" db="EMBL/GenBank/DDBJ databases">
        <authorList>
            <person name="Liu B."/>
            <person name="Wang J."/>
            <person name="Zhu Y."/>
            <person name="Liu G."/>
            <person name="Chen Q."/>
            <person name="Zheng C."/>
            <person name="Che J."/>
            <person name="Ge C."/>
            <person name="Shi H."/>
            <person name="Pan Z."/>
            <person name="Liu X."/>
        </authorList>
    </citation>
    <scope>NUCLEOTIDE SEQUENCE [LARGE SCALE GENOMIC DNA]</scope>
    <source>
        <strain evidence="20">DSM 16346</strain>
    </source>
</reference>
<comment type="similarity">
    <text evidence="5 18">Belongs to the CDS family.</text>
</comment>
<dbReference type="Pfam" id="PF01148">
    <property type="entry name" value="CTP_transf_1"/>
    <property type="match status" value="1"/>
</dbReference>
<dbReference type="GO" id="GO:0005886">
    <property type="term" value="C:plasma membrane"/>
    <property type="evidence" value="ECO:0007669"/>
    <property type="project" value="UniProtKB-SubCell"/>
</dbReference>
<evidence type="ECO:0000256" key="13">
    <source>
        <dbReference type="ARBA" id="ARBA00022989"/>
    </source>
</evidence>
<dbReference type="PATRIC" id="fig|157733.3.peg.3286"/>
<evidence type="ECO:0000256" key="17">
    <source>
        <dbReference type="ARBA" id="ARBA00023264"/>
    </source>
</evidence>
<evidence type="ECO:0000256" key="15">
    <source>
        <dbReference type="ARBA" id="ARBA00023136"/>
    </source>
</evidence>
<feature type="transmembrane region" description="Helical" evidence="19">
    <location>
        <begin position="50"/>
        <end position="72"/>
    </location>
</feature>
<keyword evidence="15 19" id="KW-0472">Membrane</keyword>
<evidence type="ECO:0000313" key="20">
    <source>
        <dbReference type="EMBL" id="KMM38679.1"/>
    </source>
</evidence>
<dbReference type="PANTHER" id="PTHR46382">
    <property type="entry name" value="PHOSPHATIDATE CYTIDYLYLTRANSFERASE"/>
    <property type="match status" value="1"/>
</dbReference>
<evidence type="ECO:0000256" key="11">
    <source>
        <dbReference type="ARBA" id="ARBA00022692"/>
    </source>
</evidence>
<evidence type="ECO:0000256" key="3">
    <source>
        <dbReference type="ARBA" id="ARBA00005119"/>
    </source>
</evidence>
<evidence type="ECO:0000256" key="7">
    <source>
        <dbReference type="ARBA" id="ARBA00019373"/>
    </source>
</evidence>
<evidence type="ECO:0000256" key="6">
    <source>
        <dbReference type="ARBA" id="ARBA00012487"/>
    </source>
</evidence>
<dbReference type="STRING" id="157733.AB986_05240"/>
<evidence type="ECO:0000256" key="9">
    <source>
        <dbReference type="ARBA" id="ARBA00022516"/>
    </source>
</evidence>
<evidence type="ECO:0000256" key="2">
    <source>
        <dbReference type="ARBA" id="ARBA00004651"/>
    </source>
</evidence>
<sequence length="268" mass="29393">MKQRVITGVIFGALLLGMIILGDWPFIILMALVATIGMIELLLMKKITLVSLPGLLAITGTWVLVMPDAWIASLTSSVFTKIDLLFFGLLILLAMTVLTKNKYSFDESSFIMMASLYVGLGFYYFTATRYLGDTDLSGMVHLFFIIFLIWASDSGAYFVGRSLGKKKLWPHISPNKTVEGAIGGVVMALVVGVVFQLIYPVYESMIIVIVVSVLTSVFGQIGDLVESAFKRHYGVKDSGSILPGHGGILDRFDSLIFVLPLLHLLNLV</sequence>
<evidence type="ECO:0000256" key="5">
    <source>
        <dbReference type="ARBA" id="ARBA00010185"/>
    </source>
</evidence>
<organism evidence="20 21">
    <name type="scientific">Guptibacillus hwajinpoensis</name>
    <dbReference type="NCBI Taxonomy" id="208199"/>
    <lineage>
        <taxon>Bacteria</taxon>
        <taxon>Bacillati</taxon>
        <taxon>Bacillota</taxon>
        <taxon>Bacilli</taxon>
        <taxon>Bacillales</taxon>
        <taxon>Guptibacillaceae</taxon>
        <taxon>Guptibacillus</taxon>
    </lineage>
</organism>
<dbReference type="EMBL" id="LELK01000001">
    <property type="protein sequence ID" value="KMM38679.1"/>
    <property type="molecule type" value="Genomic_DNA"/>
</dbReference>
<feature type="transmembrane region" description="Helical" evidence="19">
    <location>
        <begin position="110"/>
        <end position="127"/>
    </location>
</feature>
<comment type="catalytic activity">
    <reaction evidence="1 18">
        <text>a 1,2-diacyl-sn-glycero-3-phosphate + CTP + H(+) = a CDP-1,2-diacyl-sn-glycerol + diphosphate</text>
        <dbReference type="Rhea" id="RHEA:16229"/>
        <dbReference type="ChEBI" id="CHEBI:15378"/>
        <dbReference type="ChEBI" id="CHEBI:33019"/>
        <dbReference type="ChEBI" id="CHEBI:37563"/>
        <dbReference type="ChEBI" id="CHEBI:58332"/>
        <dbReference type="ChEBI" id="CHEBI:58608"/>
        <dbReference type="EC" id="2.7.7.41"/>
    </reaction>
</comment>
<comment type="caution">
    <text evidence="20">The sequence shown here is derived from an EMBL/GenBank/DDBJ whole genome shotgun (WGS) entry which is preliminary data.</text>
</comment>
<keyword evidence="8" id="KW-1003">Cell membrane</keyword>
<dbReference type="AlphaFoldDB" id="A0A0J6D329"/>
<dbReference type="RefSeq" id="WP_048309795.1">
    <property type="nucleotide sequence ID" value="NZ_CP119526.1"/>
</dbReference>
<comment type="subcellular location">
    <subcellularLocation>
        <location evidence="2">Cell membrane</location>
        <topology evidence="2">Multi-pass membrane protein</topology>
    </subcellularLocation>
</comment>
<feature type="transmembrane region" description="Helical" evidence="19">
    <location>
        <begin position="180"/>
        <end position="199"/>
    </location>
</feature>
<protein>
    <recommendedName>
        <fullName evidence="7 18">Phosphatidate cytidylyltransferase</fullName>
        <ecNumber evidence="6 18">2.7.7.41</ecNumber>
    </recommendedName>
</protein>
<comment type="pathway">
    <text evidence="4">Lipid metabolism.</text>
</comment>
<accession>A0A0J6D329</accession>
<dbReference type="EC" id="2.7.7.41" evidence="6 18"/>
<keyword evidence="17" id="KW-1208">Phospholipid metabolism</keyword>
<evidence type="ECO:0000256" key="10">
    <source>
        <dbReference type="ARBA" id="ARBA00022679"/>
    </source>
</evidence>
<gene>
    <name evidence="20" type="ORF">AB986_05240</name>
</gene>
<dbReference type="GO" id="GO:0004605">
    <property type="term" value="F:phosphatidate cytidylyltransferase activity"/>
    <property type="evidence" value="ECO:0007669"/>
    <property type="project" value="UniProtKB-EC"/>
</dbReference>
<proteinExistence type="inferred from homology"/>
<evidence type="ECO:0000256" key="4">
    <source>
        <dbReference type="ARBA" id="ARBA00005189"/>
    </source>
</evidence>
<feature type="transmembrane region" description="Helical" evidence="19">
    <location>
        <begin position="78"/>
        <end position="98"/>
    </location>
</feature>
<evidence type="ECO:0000256" key="12">
    <source>
        <dbReference type="ARBA" id="ARBA00022695"/>
    </source>
</evidence>
<dbReference type="OrthoDB" id="9799199at2"/>
<comment type="pathway">
    <text evidence="3 18">Phospholipid metabolism; CDP-diacylglycerol biosynthesis; CDP-diacylglycerol from sn-glycerol 3-phosphate: step 3/3.</text>
</comment>
<feature type="transmembrane region" description="Helical" evidence="19">
    <location>
        <begin position="27"/>
        <end position="43"/>
    </location>
</feature>
<evidence type="ECO:0000313" key="21">
    <source>
        <dbReference type="Proteomes" id="UP000035996"/>
    </source>
</evidence>
<dbReference type="PANTHER" id="PTHR46382:SF1">
    <property type="entry name" value="PHOSPHATIDATE CYTIDYLYLTRANSFERASE"/>
    <property type="match status" value="1"/>
</dbReference>
<feature type="transmembrane region" description="Helical" evidence="19">
    <location>
        <begin position="205"/>
        <end position="225"/>
    </location>
</feature>
<keyword evidence="16" id="KW-0594">Phospholipid biosynthesis</keyword>
<evidence type="ECO:0000256" key="19">
    <source>
        <dbReference type="SAM" id="Phobius"/>
    </source>
</evidence>
<evidence type="ECO:0000256" key="8">
    <source>
        <dbReference type="ARBA" id="ARBA00022475"/>
    </source>
</evidence>
<evidence type="ECO:0000256" key="16">
    <source>
        <dbReference type="ARBA" id="ARBA00023209"/>
    </source>
</evidence>
<evidence type="ECO:0000256" key="1">
    <source>
        <dbReference type="ARBA" id="ARBA00001698"/>
    </source>
</evidence>